<feature type="transmembrane region" description="Helical" evidence="1">
    <location>
        <begin position="7"/>
        <end position="28"/>
    </location>
</feature>
<name>A0A915WSB0_9ARCH</name>
<dbReference type="GeneID" id="74568541"/>
<evidence type="ECO:0008006" key="4">
    <source>
        <dbReference type="Google" id="ProtNLM"/>
    </source>
</evidence>
<dbReference type="RefSeq" id="WP_258393059.1">
    <property type="nucleotide sequence ID" value="NZ_AP019769.1"/>
</dbReference>
<protein>
    <recommendedName>
        <fullName evidence="4">Archaeal Type IV pilin N-terminal domain-containing protein</fullName>
    </recommendedName>
</protein>
<dbReference type="InterPro" id="IPR013373">
    <property type="entry name" value="Flagellin/pilin_N_arc"/>
</dbReference>
<evidence type="ECO:0000313" key="3">
    <source>
        <dbReference type="Proteomes" id="UP001055553"/>
    </source>
</evidence>
<dbReference type="NCBIfam" id="TIGR02537">
    <property type="entry name" value="arch_flag_Nterm"/>
    <property type="match status" value="1"/>
</dbReference>
<keyword evidence="3" id="KW-1185">Reference proteome</keyword>
<proteinExistence type="predicted"/>
<organism evidence="2 3">
    <name type="scientific">Nanobdella aerobiophila</name>
    <dbReference type="NCBI Taxonomy" id="2586965"/>
    <lineage>
        <taxon>Archaea</taxon>
        <taxon>Nanobdellota</taxon>
        <taxon>Nanobdellia</taxon>
        <taxon>Nanobdellales</taxon>
        <taxon>Nanobdellaceae</taxon>
        <taxon>Nanobdella</taxon>
    </lineage>
</organism>
<evidence type="ECO:0000313" key="2">
    <source>
        <dbReference type="EMBL" id="BBL45746.1"/>
    </source>
</evidence>
<accession>A0A915WSB0</accession>
<keyword evidence="1" id="KW-0812">Transmembrane</keyword>
<keyword evidence="1" id="KW-0472">Membrane</keyword>
<dbReference type="KEGG" id="naer:MJ1_0596"/>
<dbReference type="EMBL" id="AP019769">
    <property type="protein sequence ID" value="BBL45746.1"/>
    <property type="molecule type" value="Genomic_DNA"/>
</dbReference>
<dbReference type="Proteomes" id="UP001055553">
    <property type="component" value="Chromosome"/>
</dbReference>
<gene>
    <name evidence="2" type="ORF">MJ1_0596</name>
</gene>
<reference evidence="3" key="1">
    <citation type="journal article" date="2022" name="Int. J. Syst. Evol. Microbiol.">
        <title>Nanobdella aerobiophila gen. nov., sp. nov., a thermoacidophilic, obligate ectosymbiotic archaeon, and proposal of Nanobdellaceae fam. nov., Nanobdellales ord. nov. and Nanobdellia class. nov.</title>
        <authorList>
            <person name="Kato S."/>
            <person name="Ogasawara A."/>
            <person name="Itoh T."/>
            <person name="Sakai H.D."/>
            <person name="Shimizu M."/>
            <person name="Yuki M."/>
            <person name="Kaneko M."/>
            <person name="Takashina T."/>
            <person name="Ohkuma M."/>
        </authorList>
    </citation>
    <scope>NUCLEOTIDE SEQUENCE [LARGE SCALE GENOMIC DNA]</scope>
    <source>
        <strain evidence="3">MJ1</strain>
    </source>
</reference>
<evidence type="ECO:0000256" key="1">
    <source>
        <dbReference type="SAM" id="Phobius"/>
    </source>
</evidence>
<sequence length="162" mass="17104">MKGISPIIATILLIVMTVAIAGLMYAWLSGLFSTLTTSTSNQVSRATQTVSFSIPNTYVSGSNIYAVIYNNGNVPIVPSSMVVDAGEYYTANQSYDGNTYTCNINQVGSTPGNSTAIPTGSQNTLELSCNSTIVNNIISGNGTYYYILTFTYGGVAEQATLT</sequence>
<dbReference type="AlphaFoldDB" id="A0A915WSB0"/>
<keyword evidence="1" id="KW-1133">Transmembrane helix</keyword>